<keyword evidence="5" id="KW-0408">Iron</keyword>
<name>A0ABP3S084_9ACTN</name>
<dbReference type="Pfam" id="PF13459">
    <property type="entry name" value="Fer4_15"/>
    <property type="match status" value="1"/>
</dbReference>
<dbReference type="PANTHER" id="PTHR36923">
    <property type="entry name" value="FERREDOXIN"/>
    <property type="match status" value="1"/>
</dbReference>
<comment type="cofactor">
    <cofactor evidence="1">
        <name>[3Fe-4S] cluster</name>
        <dbReference type="ChEBI" id="CHEBI:21137"/>
    </cofactor>
</comment>
<evidence type="ECO:0000256" key="7">
    <source>
        <dbReference type="ARBA" id="ARBA00023291"/>
    </source>
</evidence>
<dbReference type="InterPro" id="IPR051269">
    <property type="entry name" value="Fe-S_cluster_ET"/>
</dbReference>
<dbReference type="PANTHER" id="PTHR36923:SF3">
    <property type="entry name" value="FERREDOXIN"/>
    <property type="match status" value="1"/>
</dbReference>
<accession>A0ABP3S084</accession>
<evidence type="ECO:0000256" key="4">
    <source>
        <dbReference type="ARBA" id="ARBA00022982"/>
    </source>
</evidence>
<evidence type="ECO:0000313" key="9">
    <source>
        <dbReference type="Proteomes" id="UP001500957"/>
    </source>
</evidence>
<dbReference type="Gene3D" id="3.30.70.20">
    <property type="match status" value="1"/>
</dbReference>
<evidence type="ECO:0000256" key="1">
    <source>
        <dbReference type="ARBA" id="ARBA00001927"/>
    </source>
</evidence>
<keyword evidence="6" id="KW-0411">Iron-sulfur</keyword>
<evidence type="ECO:0000256" key="5">
    <source>
        <dbReference type="ARBA" id="ARBA00023004"/>
    </source>
</evidence>
<evidence type="ECO:0008006" key="10">
    <source>
        <dbReference type="Google" id="ProtNLM"/>
    </source>
</evidence>
<evidence type="ECO:0000256" key="2">
    <source>
        <dbReference type="ARBA" id="ARBA00022448"/>
    </source>
</evidence>
<reference evidence="9" key="1">
    <citation type="journal article" date="2019" name="Int. J. Syst. Evol. Microbiol.">
        <title>The Global Catalogue of Microorganisms (GCM) 10K type strain sequencing project: providing services to taxonomists for standard genome sequencing and annotation.</title>
        <authorList>
            <consortium name="The Broad Institute Genomics Platform"/>
            <consortium name="The Broad Institute Genome Sequencing Center for Infectious Disease"/>
            <person name="Wu L."/>
            <person name="Ma J."/>
        </authorList>
    </citation>
    <scope>NUCLEOTIDE SEQUENCE [LARGE SCALE GENOMIC DNA]</scope>
    <source>
        <strain evidence="9">JCM 10671</strain>
    </source>
</reference>
<evidence type="ECO:0000256" key="3">
    <source>
        <dbReference type="ARBA" id="ARBA00022723"/>
    </source>
</evidence>
<dbReference type="EMBL" id="BAAAHE010000020">
    <property type="protein sequence ID" value="GAA0622474.1"/>
    <property type="molecule type" value="Genomic_DNA"/>
</dbReference>
<dbReference type="Proteomes" id="UP001500957">
    <property type="component" value="Unassembled WGS sequence"/>
</dbReference>
<sequence length="63" mass="6868">MRVSIDVDRCQGHGRCELIAPDYFVVDDAGVGQVLRDEVADADRADVEEARFCCPEQAIAVGD</sequence>
<proteinExistence type="predicted"/>
<evidence type="ECO:0000256" key="6">
    <source>
        <dbReference type="ARBA" id="ARBA00023014"/>
    </source>
</evidence>
<gene>
    <name evidence="8" type="ORF">GCM10009547_26740</name>
</gene>
<keyword evidence="7" id="KW-0003">3Fe-4S</keyword>
<dbReference type="RefSeq" id="WP_344605484.1">
    <property type="nucleotide sequence ID" value="NZ_BAAAHE010000020.1"/>
</dbReference>
<keyword evidence="4" id="KW-0249">Electron transport</keyword>
<comment type="caution">
    <text evidence="8">The sequence shown here is derived from an EMBL/GenBank/DDBJ whole genome shotgun (WGS) entry which is preliminary data.</text>
</comment>
<keyword evidence="3" id="KW-0479">Metal-binding</keyword>
<keyword evidence="2" id="KW-0813">Transport</keyword>
<protein>
    <recommendedName>
        <fullName evidence="10">Ferredoxin</fullName>
    </recommendedName>
</protein>
<evidence type="ECO:0000313" key="8">
    <source>
        <dbReference type="EMBL" id="GAA0622474.1"/>
    </source>
</evidence>
<dbReference type="SUPFAM" id="SSF54862">
    <property type="entry name" value="4Fe-4S ferredoxins"/>
    <property type="match status" value="1"/>
</dbReference>
<keyword evidence="9" id="KW-1185">Reference proteome</keyword>
<organism evidence="8 9">
    <name type="scientific">Sporichthya brevicatena</name>
    <dbReference type="NCBI Taxonomy" id="171442"/>
    <lineage>
        <taxon>Bacteria</taxon>
        <taxon>Bacillati</taxon>
        <taxon>Actinomycetota</taxon>
        <taxon>Actinomycetes</taxon>
        <taxon>Sporichthyales</taxon>
        <taxon>Sporichthyaceae</taxon>
        <taxon>Sporichthya</taxon>
    </lineage>
</organism>